<protein>
    <submittedName>
        <fullName evidence="2">HDC03204</fullName>
    </submittedName>
</protein>
<accession>Q6IH61</accession>
<gene>
    <name evidence="2" type="ORF">HDC03204</name>
</gene>
<proteinExistence type="predicted"/>
<dbReference type="EMBL" id="BK003555">
    <property type="protein sequence ID" value="DAA03754.1"/>
    <property type="molecule type" value="Genomic_DNA"/>
</dbReference>
<feature type="region of interest" description="Disordered" evidence="1">
    <location>
        <begin position="132"/>
        <end position="170"/>
    </location>
</feature>
<name>Q6IH61_DROME</name>
<reference evidence="2" key="1">
    <citation type="journal article" date="2003" name="Genome Biol.">
        <title>An integrated gene annotation and transcriptional profiling approach towards the full gene content of the Drosophila genome.</title>
        <authorList>
            <person name="Hild M."/>
            <person name="Beckmann B."/>
            <person name="Haas S.A."/>
            <person name="Koch B."/>
            <person name="Solovyev V."/>
            <person name="Busold C."/>
            <person name="Fellenberg K."/>
            <person name="Boutros M."/>
            <person name="Vingron M."/>
            <person name="Sauer F."/>
            <person name="Hoheisel J.D."/>
            <person name="Paro R."/>
        </authorList>
    </citation>
    <scope>NUCLEOTIDE SEQUENCE</scope>
</reference>
<organism evidence="2">
    <name type="scientific">Drosophila melanogaster</name>
    <name type="common">Fruit fly</name>
    <dbReference type="NCBI Taxonomy" id="7227"/>
    <lineage>
        <taxon>Eukaryota</taxon>
        <taxon>Metazoa</taxon>
        <taxon>Ecdysozoa</taxon>
        <taxon>Arthropoda</taxon>
        <taxon>Hexapoda</taxon>
        <taxon>Insecta</taxon>
        <taxon>Pterygota</taxon>
        <taxon>Neoptera</taxon>
        <taxon>Endopterygota</taxon>
        <taxon>Diptera</taxon>
        <taxon>Brachycera</taxon>
        <taxon>Muscomorpha</taxon>
        <taxon>Ephydroidea</taxon>
        <taxon>Drosophilidae</taxon>
        <taxon>Drosophila</taxon>
        <taxon>Sophophora</taxon>
    </lineage>
</organism>
<feature type="compositionally biased region" description="Basic and acidic residues" evidence="1">
    <location>
        <begin position="159"/>
        <end position="170"/>
    </location>
</feature>
<evidence type="ECO:0000256" key="1">
    <source>
        <dbReference type="SAM" id="MobiDB-lite"/>
    </source>
</evidence>
<evidence type="ECO:0000313" key="2">
    <source>
        <dbReference type="EMBL" id="DAA03754.1"/>
    </source>
</evidence>
<sequence>MASTVEYCEFPFSKLQVGRKFPTYAGRRVINCRKYGRLPMYENRLISMNRFTAQIYPFGISLKQLHKAATVGPLYRRNTNSQSQKHTHTHTRISSLGCSERYINLSNKQLNHLPLSMQCGCLLAITDADGRKDEDLGPKARMSNGWLTGWPELEPNLSPKEDDRQMGKLE</sequence>
<dbReference type="AlphaFoldDB" id="Q6IH61"/>